<keyword evidence="2" id="KW-0547">Nucleotide-binding</keyword>
<dbReference type="Gene3D" id="3.40.50.300">
    <property type="entry name" value="P-loop containing nucleotide triphosphate hydrolases"/>
    <property type="match status" value="2"/>
</dbReference>
<dbReference type="SUPFAM" id="SSF52540">
    <property type="entry name" value="P-loop containing nucleoside triphosphate hydrolases"/>
    <property type="match status" value="2"/>
</dbReference>
<proteinExistence type="inferred from homology"/>
<dbReference type="EMBL" id="JBHRTI010000003">
    <property type="protein sequence ID" value="MFC3146973.1"/>
    <property type="molecule type" value="Genomic_DNA"/>
</dbReference>
<keyword evidence="3" id="KW-0067">ATP-binding</keyword>
<evidence type="ECO:0000256" key="1">
    <source>
        <dbReference type="ARBA" id="ARBA00006914"/>
    </source>
</evidence>
<comment type="similarity">
    <text evidence="1">Belongs to the AAA ATPase family.</text>
</comment>
<name>A0ABV7GZ73_9BURK</name>
<dbReference type="PANTHER" id="PTHR23073">
    <property type="entry name" value="26S PROTEASOME REGULATORY SUBUNIT"/>
    <property type="match status" value="1"/>
</dbReference>
<dbReference type="RefSeq" id="WP_377301623.1">
    <property type="nucleotide sequence ID" value="NZ_CP180191.1"/>
</dbReference>
<comment type="caution">
    <text evidence="5">The sequence shown here is derived from an EMBL/GenBank/DDBJ whole genome shotgun (WGS) entry which is preliminary data.</text>
</comment>
<dbReference type="Pfam" id="PF00004">
    <property type="entry name" value="AAA"/>
    <property type="match status" value="2"/>
</dbReference>
<accession>A0ABV7GZ73</accession>
<dbReference type="InterPro" id="IPR003959">
    <property type="entry name" value="ATPase_AAA_core"/>
</dbReference>
<evidence type="ECO:0000313" key="5">
    <source>
        <dbReference type="EMBL" id="MFC3146973.1"/>
    </source>
</evidence>
<evidence type="ECO:0000256" key="2">
    <source>
        <dbReference type="ARBA" id="ARBA00022741"/>
    </source>
</evidence>
<evidence type="ECO:0000259" key="4">
    <source>
        <dbReference type="SMART" id="SM00382"/>
    </source>
</evidence>
<gene>
    <name evidence="5" type="ORF">ACFOEN_04865</name>
</gene>
<evidence type="ECO:0000256" key="3">
    <source>
        <dbReference type="ARBA" id="ARBA00022840"/>
    </source>
</evidence>
<keyword evidence="6" id="KW-1185">Reference proteome</keyword>
<dbReference type="SMART" id="SM00382">
    <property type="entry name" value="AAA"/>
    <property type="match status" value="2"/>
</dbReference>
<dbReference type="CDD" id="cd19481">
    <property type="entry name" value="RecA-like_protease"/>
    <property type="match status" value="1"/>
</dbReference>
<organism evidence="5 6">
    <name type="scientific">Piscinibacterium candidicorallinum</name>
    <dbReference type="NCBI Taxonomy" id="1793872"/>
    <lineage>
        <taxon>Bacteria</taxon>
        <taxon>Pseudomonadati</taxon>
        <taxon>Pseudomonadota</taxon>
        <taxon>Betaproteobacteria</taxon>
        <taxon>Burkholderiales</taxon>
        <taxon>Piscinibacterium</taxon>
    </lineage>
</organism>
<protein>
    <submittedName>
        <fullName evidence="5">AAA family ATPase</fullName>
    </submittedName>
</protein>
<dbReference type="InterPro" id="IPR003593">
    <property type="entry name" value="AAA+_ATPase"/>
</dbReference>
<dbReference type="InterPro" id="IPR027417">
    <property type="entry name" value="P-loop_NTPase"/>
</dbReference>
<reference evidence="6" key="1">
    <citation type="journal article" date="2019" name="Int. J. Syst. Evol. Microbiol.">
        <title>The Global Catalogue of Microorganisms (GCM) 10K type strain sequencing project: providing services to taxonomists for standard genome sequencing and annotation.</title>
        <authorList>
            <consortium name="The Broad Institute Genomics Platform"/>
            <consortium name="The Broad Institute Genome Sequencing Center for Infectious Disease"/>
            <person name="Wu L."/>
            <person name="Ma J."/>
        </authorList>
    </citation>
    <scope>NUCLEOTIDE SEQUENCE [LARGE SCALE GENOMIC DNA]</scope>
    <source>
        <strain evidence="6">KCTC 52168</strain>
    </source>
</reference>
<feature type="domain" description="AAA+ ATPase" evidence="4">
    <location>
        <begin position="299"/>
        <end position="441"/>
    </location>
</feature>
<evidence type="ECO:0000313" key="6">
    <source>
        <dbReference type="Proteomes" id="UP001595556"/>
    </source>
</evidence>
<feature type="domain" description="AAA+ ATPase" evidence="4">
    <location>
        <begin position="549"/>
        <end position="678"/>
    </location>
</feature>
<sequence>MKHTEPISLPEADTAPAVELACAHFALDAVCRYGTRFALRTHINDVLMVAAPLLVWPEAVLARLQRFLSSRCADYEPWRGCGKLSPGAFMERHGAWSGTVSNDTTIYYYLDEYVKQHGKDLMAVFGITRDHLAARLAGNPVRLLENTTLLAHVLGLTPAERWLMHAGALTKFKRDVRSVLVDCKVTHAQEAYAFMAQWGGVPPADVAAALKPGARLEALGLIDSPIPEASITDLGDLVRMSDRLLAPLLAEYQEESELMAVFTKPAAAPKLKLADYMHLEDDARYLRALLAASAKRGEAGVNVLLYGPPGTGKTELAKLLASEAGCELYEVESTDAAGGGLTGRDRYRSMQIAQAFLKGRRNTVLLFDEVEDVFPSTPREILGLFGASAETQSMAVNGKAWVNQTLESNQVPTIWISNNIRQIDPAYLRRFQYHLELKNPPANVRENIVRKHLQGLDISEAFVAKLAGRPTLTPAQIESAARFVRLTCDVLDESVETLIERQIKLSDAAMGVKQAASGRPVVTHYDLSLLNIESQFPVERIIQSLQAKKAGTLCFYGLPGSGKTALAEHIAQSIDRPLMLKRASDLVSKFVGETEQNMARMFEEAQSEGAVLLLDEADSFLQNRQMAQRNYEISEVNEMLAGMERFAGVFICTTNLMERIDEAALRRFSFKIRFLPLTPEQRERMFITEALGGDPTRLTEDQRQRLRLLRLLAPGDFATVKRQWLLFDEPIVAEQFLAQLEREHGVKPDVRYERPMGFTGALK</sequence>
<dbReference type="Proteomes" id="UP001595556">
    <property type="component" value="Unassembled WGS sequence"/>
</dbReference>
<dbReference type="InterPro" id="IPR050221">
    <property type="entry name" value="26S_Proteasome_ATPase"/>
</dbReference>